<sequence>MRGHEAFAFPANHEGIAAVRDRTGISGLLKAYIQRKAQMLGFHYQSSDDLNTDQFLETDRPGRFKYRGLLFVDDKRNYFHQRHIGGGARLTSQELSEVKGPKDCAEFIRTHSVASPYNTATLISGRDVAGPGRESEPTMVALSRL</sequence>
<organism evidence="1 2">
    <name type="scientific">Piscirickettsia litoralis</name>
    <dbReference type="NCBI Taxonomy" id="1891921"/>
    <lineage>
        <taxon>Bacteria</taxon>
        <taxon>Pseudomonadati</taxon>
        <taxon>Pseudomonadota</taxon>
        <taxon>Gammaproteobacteria</taxon>
        <taxon>Thiotrichales</taxon>
        <taxon>Piscirickettsiaceae</taxon>
        <taxon>Piscirickettsia</taxon>
    </lineage>
</organism>
<dbReference type="Proteomes" id="UP000094329">
    <property type="component" value="Unassembled WGS sequence"/>
</dbReference>
<dbReference type="EMBL" id="MDTU01000001">
    <property type="protein sequence ID" value="ODN41709.1"/>
    <property type="molecule type" value="Genomic_DNA"/>
</dbReference>
<proteinExistence type="predicted"/>
<evidence type="ECO:0000313" key="1">
    <source>
        <dbReference type="EMBL" id="ODN41709.1"/>
    </source>
</evidence>
<reference evidence="1 2" key="1">
    <citation type="submission" date="2016-08" db="EMBL/GenBank/DDBJ databases">
        <title>Draft genome sequence of Candidatus Piscirickettsia litoralis, from seawater.</title>
        <authorList>
            <person name="Wan X."/>
            <person name="Lee A.J."/>
            <person name="Hou S."/>
            <person name="Donachie S.P."/>
        </authorList>
    </citation>
    <scope>NUCLEOTIDE SEQUENCE [LARGE SCALE GENOMIC DNA]</scope>
    <source>
        <strain evidence="1 2">Y2</strain>
    </source>
</reference>
<gene>
    <name evidence="1" type="ORF">BGC07_00310</name>
</gene>
<evidence type="ECO:0000313" key="2">
    <source>
        <dbReference type="Proteomes" id="UP000094329"/>
    </source>
</evidence>
<comment type="caution">
    <text evidence="1">The sequence shown here is derived from an EMBL/GenBank/DDBJ whole genome shotgun (WGS) entry which is preliminary data.</text>
</comment>
<protein>
    <submittedName>
        <fullName evidence="1">Uncharacterized protein</fullName>
    </submittedName>
</protein>
<dbReference type="RefSeq" id="WP_139121552.1">
    <property type="nucleotide sequence ID" value="NZ_MDTU01000001.1"/>
</dbReference>
<keyword evidence="2" id="KW-1185">Reference proteome</keyword>
<name>A0ABX2ZZ96_9GAMM</name>
<accession>A0ABX2ZZ96</accession>